<name>A0A4P6ESI4_9MICO</name>
<dbReference type="AlphaFoldDB" id="A0A4P6ESI4"/>
<dbReference type="NCBIfam" id="TIGR01207">
    <property type="entry name" value="rmlA"/>
    <property type="match status" value="1"/>
</dbReference>
<dbReference type="PANTHER" id="PTHR43532:SF1">
    <property type="entry name" value="GLUCOSE-1-PHOSPHATE THYMIDYLYLTRANSFERASE 1"/>
    <property type="match status" value="1"/>
</dbReference>
<dbReference type="CDD" id="cd02538">
    <property type="entry name" value="G1P_TT_short"/>
    <property type="match status" value="1"/>
</dbReference>
<gene>
    <name evidence="12" type="primary">rfbA</name>
    <name evidence="12" type="ORF">ET495_09035</name>
</gene>
<evidence type="ECO:0000256" key="6">
    <source>
        <dbReference type="ARBA" id="ARBA00022695"/>
    </source>
</evidence>
<dbReference type="SUPFAM" id="SSF53448">
    <property type="entry name" value="Nucleotide-diphospho-sugar transferases"/>
    <property type="match status" value="2"/>
</dbReference>
<evidence type="ECO:0000256" key="9">
    <source>
        <dbReference type="ARBA" id="ARBA00049336"/>
    </source>
</evidence>
<evidence type="ECO:0000313" key="13">
    <source>
        <dbReference type="Proteomes" id="UP000291758"/>
    </source>
</evidence>
<dbReference type="GO" id="GO:0000271">
    <property type="term" value="P:polysaccharide biosynthetic process"/>
    <property type="evidence" value="ECO:0007669"/>
    <property type="project" value="UniProtKB-ARBA"/>
</dbReference>
<evidence type="ECO:0000256" key="5">
    <source>
        <dbReference type="ARBA" id="ARBA00022679"/>
    </source>
</evidence>
<dbReference type="EC" id="2.7.7.24" evidence="3 10"/>
<dbReference type="Gene3D" id="3.90.550.10">
    <property type="entry name" value="Spore Coat Polysaccharide Biosynthesis Protein SpsA, Chain A"/>
    <property type="match status" value="2"/>
</dbReference>
<dbReference type="CDD" id="cd04186">
    <property type="entry name" value="GT_2_like_c"/>
    <property type="match status" value="1"/>
</dbReference>
<keyword evidence="13" id="KW-1185">Reference proteome</keyword>
<dbReference type="InterPro" id="IPR029044">
    <property type="entry name" value="Nucleotide-diphossugar_trans"/>
</dbReference>
<dbReference type="KEGG" id="xyl:ET495_09035"/>
<evidence type="ECO:0000259" key="11">
    <source>
        <dbReference type="Pfam" id="PF00483"/>
    </source>
</evidence>
<dbReference type="InterPro" id="IPR005835">
    <property type="entry name" value="NTP_transferase_dom"/>
</dbReference>
<dbReference type="GO" id="GO:0046872">
    <property type="term" value="F:metal ion binding"/>
    <property type="evidence" value="ECO:0007669"/>
    <property type="project" value="UniProtKB-KW"/>
</dbReference>
<dbReference type="Proteomes" id="UP000291758">
    <property type="component" value="Chromosome"/>
</dbReference>
<dbReference type="GO" id="GO:0019318">
    <property type="term" value="P:hexose metabolic process"/>
    <property type="evidence" value="ECO:0007669"/>
    <property type="project" value="UniProtKB-ARBA"/>
</dbReference>
<dbReference type="EMBL" id="CP035495">
    <property type="protein sequence ID" value="QAY63367.1"/>
    <property type="molecule type" value="Genomic_DNA"/>
</dbReference>
<evidence type="ECO:0000256" key="10">
    <source>
        <dbReference type="RuleBase" id="RU003706"/>
    </source>
</evidence>
<evidence type="ECO:0000313" key="12">
    <source>
        <dbReference type="EMBL" id="QAY63367.1"/>
    </source>
</evidence>
<dbReference type="GO" id="GO:0008879">
    <property type="term" value="F:glucose-1-phosphate thymidylyltransferase activity"/>
    <property type="evidence" value="ECO:0007669"/>
    <property type="project" value="UniProtKB-EC"/>
</dbReference>
<keyword evidence="5 10" id="KW-0808">Transferase</keyword>
<comment type="function">
    <text evidence="10">Catalyzes the formation of dTDP-glucose, from dTTP and glucose 1-phosphate, as well as its pyrophosphorolysis.</text>
</comment>
<feature type="domain" description="Nucleotidyl transferase" evidence="11">
    <location>
        <begin position="318"/>
        <end position="550"/>
    </location>
</feature>
<dbReference type="PANTHER" id="PTHR43532">
    <property type="entry name" value="GLUCOSE-1-PHOSPHATE THYMIDYLYLTRANSFERASE"/>
    <property type="match status" value="1"/>
</dbReference>
<comment type="cofactor">
    <cofactor evidence="1">
        <name>Mg(2+)</name>
        <dbReference type="ChEBI" id="CHEBI:18420"/>
    </cofactor>
</comment>
<keyword evidence="8 10" id="KW-0460">Magnesium</keyword>
<evidence type="ECO:0000256" key="4">
    <source>
        <dbReference type="ARBA" id="ARBA00017654"/>
    </source>
</evidence>
<keyword evidence="7 10" id="KW-0479">Metal-binding</keyword>
<comment type="similarity">
    <text evidence="2 10">Belongs to the glucose-1-phosphate thymidylyltransferase family.</text>
</comment>
<evidence type="ECO:0000256" key="7">
    <source>
        <dbReference type="ARBA" id="ARBA00022723"/>
    </source>
</evidence>
<evidence type="ECO:0000256" key="1">
    <source>
        <dbReference type="ARBA" id="ARBA00001946"/>
    </source>
</evidence>
<proteinExistence type="inferred from homology"/>
<dbReference type="InterPro" id="IPR005907">
    <property type="entry name" value="G1P_thy_trans_s"/>
</dbReference>
<protein>
    <recommendedName>
        <fullName evidence="4 10">Glucose-1-phosphate thymidylyltransferase</fullName>
        <ecNumber evidence="3 10">2.7.7.24</ecNumber>
    </recommendedName>
</protein>
<evidence type="ECO:0000256" key="3">
    <source>
        <dbReference type="ARBA" id="ARBA00012461"/>
    </source>
</evidence>
<keyword evidence="6 10" id="KW-0548">Nucleotidyltransferase</keyword>
<sequence>MSQHPSAAPSGALIRVVCVVFNPGDELRSFVSSLALATRLPYELVIVDNGESTDVVDELDAAGEARVVRHPGGNVGYGRAANEGAAGTTAPWLVVANPDVVWEPGSLDRLVEAATADPGAGSLGPRILNTDGTTYPSARSLPSLTVGAGHALLHTVWPSNPWTREYRQSEAIVSADAPRAAGWLSGACLLLRPAAFTQVGGFDERYFMFFEDVDLGDRLGRAGWRNLYVPAARVTHLQGVSWKHSPAPMIRAHHASAKRYLFDRWGRGGRRRCGWSWASGSGCGNGPRSRCRSANDAANRGSATRAAATAAQWGTMRGIILAGGSGTRLHPITMGVSKQLVPVYDKPMIYYPLSTLILAGIRDILVITTPHDAEQFHRLLGDGSQFGVSISYTVQAEPNGLAQAFVLGADFVGTDSVSLVLGDNIFYGPGLGSTLMRFHDIDGGAVFAYRVSDPTAYGVVEFDASFKALSLEEKPAHPKSNYAVPGLYFYDNDVVEIAKNLKPSPRGEYEITDVNRRYLEAGKLQVEVLPRGTAWLDTGTFDSLLEASDYVRTIENRQGLKIGSPEEVAWRRGFLSDDELRARAQKLTKSGYGTYLLGLLDQ</sequence>
<dbReference type="OrthoDB" id="9803871at2"/>
<dbReference type="Pfam" id="PF13641">
    <property type="entry name" value="Glyco_tranf_2_3"/>
    <property type="match status" value="1"/>
</dbReference>
<reference evidence="12 13" key="1">
    <citation type="submission" date="2019-01" db="EMBL/GenBank/DDBJ databases">
        <title>Genome sequencing of strain 2JSPR-7.</title>
        <authorList>
            <person name="Heo J."/>
            <person name="Kim S.-J."/>
            <person name="Kim J.-S."/>
            <person name="Hong S.-B."/>
            <person name="Kwon S.-W."/>
        </authorList>
    </citation>
    <scope>NUCLEOTIDE SEQUENCE [LARGE SCALE GENOMIC DNA]</scope>
    <source>
        <strain evidence="12 13">2JSPR-7</strain>
    </source>
</reference>
<organism evidence="12 13">
    <name type="scientific">Xylanimonas allomyrinae</name>
    <dbReference type="NCBI Taxonomy" id="2509459"/>
    <lineage>
        <taxon>Bacteria</taxon>
        <taxon>Bacillati</taxon>
        <taxon>Actinomycetota</taxon>
        <taxon>Actinomycetes</taxon>
        <taxon>Micrococcales</taxon>
        <taxon>Promicromonosporaceae</taxon>
        <taxon>Xylanimonas</taxon>
    </lineage>
</organism>
<comment type="catalytic activity">
    <reaction evidence="9 10">
        <text>dTTP + alpha-D-glucose 1-phosphate + H(+) = dTDP-alpha-D-glucose + diphosphate</text>
        <dbReference type="Rhea" id="RHEA:15225"/>
        <dbReference type="ChEBI" id="CHEBI:15378"/>
        <dbReference type="ChEBI" id="CHEBI:33019"/>
        <dbReference type="ChEBI" id="CHEBI:37568"/>
        <dbReference type="ChEBI" id="CHEBI:57477"/>
        <dbReference type="ChEBI" id="CHEBI:58601"/>
        <dbReference type="EC" id="2.7.7.24"/>
    </reaction>
</comment>
<evidence type="ECO:0000256" key="2">
    <source>
        <dbReference type="ARBA" id="ARBA00010480"/>
    </source>
</evidence>
<evidence type="ECO:0000256" key="8">
    <source>
        <dbReference type="ARBA" id="ARBA00022842"/>
    </source>
</evidence>
<dbReference type="FunFam" id="3.90.550.10:FF:000023">
    <property type="entry name" value="Glucose-1-phosphate thymidylyltransferase"/>
    <property type="match status" value="1"/>
</dbReference>
<accession>A0A4P6ESI4</accession>
<dbReference type="Pfam" id="PF00483">
    <property type="entry name" value="NTP_transferase"/>
    <property type="match status" value="1"/>
</dbReference>